<protein>
    <submittedName>
        <fullName evidence="3">RNAse (Barnase) inhibitor barstar</fullName>
    </submittedName>
</protein>
<dbReference type="EMBL" id="JACHJL010000003">
    <property type="protein sequence ID" value="MBB5934541.1"/>
    <property type="molecule type" value="Genomic_DNA"/>
</dbReference>
<organism evidence="3 4">
    <name type="scientific">Streptomyces zagrosensis</name>
    <dbReference type="NCBI Taxonomy" id="1042984"/>
    <lineage>
        <taxon>Bacteria</taxon>
        <taxon>Bacillati</taxon>
        <taxon>Actinomycetota</taxon>
        <taxon>Actinomycetes</taxon>
        <taxon>Kitasatosporales</taxon>
        <taxon>Streptomycetaceae</taxon>
        <taxon>Streptomyces</taxon>
    </lineage>
</organism>
<dbReference type="Proteomes" id="UP000588098">
    <property type="component" value="Unassembled WGS sequence"/>
</dbReference>
<name>A0A7W9Q6L1_9ACTN</name>
<dbReference type="RefSeq" id="WP_184570120.1">
    <property type="nucleotide sequence ID" value="NZ_JACHJL010000003.1"/>
</dbReference>
<dbReference type="InterPro" id="IPR035905">
    <property type="entry name" value="Barstar-like_sf"/>
</dbReference>
<reference evidence="3 4" key="1">
    <citation type="submission" date="2020-08" db="EMBL/GenBank/DDBJ databases">
        <title>Genomic Encyclopedia of Type Strains, Phase III (KMG-III): the genomes of soil and plant-associated and newly described type strains.</title>
        <authorList>
            <person name="Whitman W."/>
        </authorList>
    </citation>
    <scope>NUCLEOTIDE SEQUENCE [LARGE SCALE GENOMIC DNA]</scope>
    <source>
        <strain evidence="3 4">CECT 8305</strain>
    </source>
</reference>
<comment type="similarity">
    <text evidence="1">Belongs to the barstar family.</text>
</comment>
<dbReference type="Gene3D" id="3.30.370.10">
    <property type="entry name" value="Barstar-like"/>
    <property type="match status" value="1"/>
</dbReference>
<sequence>MSAEAWLRLTGPDAHASIRDLLPLPGLTFTAWLNGRKMRDLDGLFQQFWDEFKLPDYFGWNLPAFDDCLSDLTWLPADHYVIVIEEAQEILCEEPETLPDILNILARTGQRWAYAERPDGSAVARFQVILACSESGMARMRSAITGMR</sequence>
<evidence type="ECO:0000256" key="1">
    <source>
        <dbReference type="ARBA" id="ARBA00006845"/>
    </source>
</evidence>
<feature type="domain" description="Barstar (barnase inhibitor)" evidence="2">
    <location>
        <begin position="31"/>
        <end position="116"/>
    </location>
</feature>
<evidence type="ECO:0000313" key="4">
    <source>
        <dbReference type="Proteomes" id="UP000588098"/>
    </source>
</evidence>
<accession>A0A7W9Q6L1</accession>
<evidence type="ECO:0000313" key="3">
    <source>
        <dbReference type="EMBL" id="MBB5934541.1"/>
    </source>
</evidence>
<dbReference type="AlphaFoldDB" id="A0A7W9Q6L1"/>
<proteinExistence type="inferred from homology"/>
<comment type="caution">
    <text evidence="3">The sequence shown here is derived from an EMBL/GenBank/DDBJ whole genome shotgun (WGS) entry which is preliminary data.</text>
</comment>
<dbReference type="SUPFAM" id="SSF52038">
    <property type="entry name" value="Barstar-related"/>
    <property type="match status" value="1"/>
</dbReference>
<dbReference type="InterPro" id="IPR000468">
    <property type="entry name" value="Barstar"/>
</dbReference>
<gene>
    <name evidence="3" type="ORF">FHS42_001588</name>
</gene>
<keyword evidence="4" id="KW-1185">Reference proteome</keyword>
<evidence type="ECO:0000259" key="2">
    <source>
        <dbReference type="Pfam" id="PF01337"/>
    </source>
</evidence>
<dbReference type="Pfam" id="PF01337">
    <property type="entry name" value="Barstar"/>
    <property type="match status" value="1"/>
</dbReference>